<protein>
    <submittedName>
        <fullName evidence="1">Uncharacterized protein</fullName>
    </submittedName>
</protein>
<dbReference type="Proteomes" id="UP001153636">
    <property type="component" value="Chromosome 13"/>
</dbReference>
<proteinExistence type="predicted"/>
<dbReference type="OrthoDB" id="6776719at2759"/>
<sequence length="115" mass="13400">MHHARWMAKAIYRLKIFMFRGQFSLSKREIGSLRQICTFIILIYVKVWSTCSVAIQASNNDLQLLKKLLFCPEIQLPVLQKALKKLSAHLWYLDEELAALALFNNNNNNNNVYSI</sequence>
<evidence type="ECO:0000313" key="1">
    <source>
        <dbReference type="EMBL" id="CAH1102793.1"/>
    </source>
</evidence>
<dbReference type="EMBL" id="OV651825">
    <property type="protein sequence ID" value="CAH1102793.1"/>
    <property type="molecule type" value="Genomic_DNA"/>
</dbReference>
<dbReference type="AlphaFoldDB" id="A0A9P0CMF3"/>
<organism evidence="1 2">
    <name type="scientific">Psylliodes chrysocephalus</name>
    <dbReference type="NCBI Taxonomy" id="3402493"/>
    <lineage>
        <taxon>Eukaryota</taxon>
        <taxon>Metazoa</taxon>
        <taxon>Ecdysozoa</taxon>
        <taxon>Arthropoda</taxon>
        <taxon>Hexapoda</taxon>
        <taxon>Insecta</taxon>
        <taxon>Pterygota</taxon>
        <taxon>Neoptera</taxon>
        <taxon>Endopterygota</taxon>
        <taxon>Coleoptera</taxon>
        <taxon>Polyphaga</taxon>
        <taxon>Cucujiformia</taxon>
        <taxon>Chrysomeloidea</taxon>
        <taxon>Chrysomelidae</taxon>
        <taxon>Galerucinae</taxon>
        <taxon>Alticini</taxon>
        <taxon>Psylliodes</taxon>
    </lineage>
</organism>
<name>A0A9P0CMF3_9CUCU</name>
<keyword evidence="2" id="KW-1185">Reference proteome</keyword>
<accession>A0A9P0CMF3</accession>
<reference evidence="1" key="1">
    <citation type="submission" date="2022-01" db="EMBL/GenBank/DDBJ databases">
        <authorList>
            <person name="King R."/>
        </authorList>
    </citation>
    <scope>NUCLEOTIDE SEQUENCE</scope>
</reference>
<gene>
    <name evidence="1" type="ORF">PSYICH_LOCUS4123</name>
</gene>
<evidence type="ECO:0000313" key="2">
    <source>
        <dbReference type="Proteomes" id="UP001153636"/>
    </source>
</evidence>